<accession>U2FHJ9</accession>
<gene>
    <name evidence="2" type="ORF">UNSWCS_1000</name>
</gene>
<reference evidence="2 3" key="1">
    <citation type="journal article" date="2013" name="BMC Genomics">
        <title>Comparative genomics of Campylobacter concisus isolates reveals genetic diversity and provides insights into disease association.</title>
        <authorList>
            <person name="Deshpande N.P."/>
            <person name="Kaakoush N.O."/>
            <person name="Wilkins M.R."/>
            <person name="Mitchell H.M."/>
        </authorList>
    </citation>
    <scope>NUCLEOTIDE SEQUENCE [LARGE SCALE GENOMIC DNA]</scope>
    <source>
        <strain evidence="2 3">UNSWCS</strain>
    </source>
</reference>
<dbReference type="EMBL" id="ANNG01000011">
    <property type="protein sequence ID" value="ERJ29625.1"/>
    <property type="molecule type" value="Genomic_DNA"/>
</dbReference>
<proteinExistence type="predicted"/>
<keyword evidence="1" id="KW-1133">Transmembrane helix</keyword>
<comment type="caution">
    <text evidence="2">The sequence shown here is derived from an EMBL/GenBank/DDBJ whole genome shotgun (WGS) entry which is preliminary data.</text>
</comment>
<evidence type="ECO:0000256" key="1">
    <source>
        <dbReference type="SAM" id="Phobius"/>
    </source>
</evidence>
<dbReference type="PATRIC" id="fig|1242968.3.peg.863"/>
<name>U2FHJ9_9BACT</name>
<evidence type="ECO:0000313" key="3">
    <source>
        <dbReference type="Proteomes" id="UP000016620"/>
    </source>
</evidence>
<protein>
    <submittedName>
        <fullName evidence="2">Uncharacterized protein</fullName>
    </submittedName>
</protein>
<dbReference type="RefSeq" id="WP_021087454.1">
    <property type="nucleotide sequence ID" value="NZ_ANNG01000011.1"/>
</dbReference>
<sequence length="70" mass="7696">MNIFRFCLLTTLSAGVWCAVLLGVGYSLDSNPDKQTLLIITITILAVVAVISAVYIMKQFQFQVKGSHFS</sequence>
<organism evidence="2 3">
    <name type="scientific">Campylobacter concisus UNSWCS</name>
    <dbReference type="NCBI Taxonomy" id="1242968"/>
    <lineage>
        <taxon>Bacteria</taxon>
        <taxon>Pseudomonadati</taxon>
        <taxon>Campylobacterota</taxon>
        <taxon>Epsilonproteobacteria</taxon>
        <taxon>Campylobacterales</taxon>
        <taxon>Campylobacteraceae</taxon>
        <taxon>Campylobacter</taxon>
    </lineage>
</organism>
<dbReference type="AlphaFoldDB" id="U2FHJ9"/>
<feature type="transmembrane region" description="Helical" evidence="1">
    <location>
        <begin position="37"/>
        <end position="57"/>
    </location>
</feature>
<dbReference type="Proteomes" id="UP000016620">
    <property type="component" value="Unassembled WGS sequence"/>
</dbReference>
<keyword evidence="1" id="KW-0472">Membrane</keyword>
<keyword evidence="1" id="KW-0812">Transmembrane</keyword>
<evidence type="ECO:0000313" key="2">
    <source>
        <dbReference type="EMBL" id="ERJ29625.1"/>
    </source>
</evidence>